<organism evidence="3 4">
    <name type="scientific">Cytobacillus firmus</name>
    <name type="common">Bacillus firmus</name>
    <dbReference type="NCBI Taxonomy" id="1399"/>
    <lineage>
        <taxon>Bacteria</taxon>
        <taxon>Bacillati</taxon>
        <taxon>Bacillota</taxon>
        <taxon>Bacilli</taxon>
        <taxon>Bacillales</taxon>
        <taxon>Bacillaceae</taxon>
        <taxon>Cytobacillus</taxon>
    </lineage>
</organism>
<dbReference type="AlphaFoldDB" id="A0A366JNB1"/>
<dbReference type="Proteomes" id="UP000252731">
    <property type="component" value="Unassembled WGS sequence"/>
</dbReference>
<dbReference type="InterPro" id="IPR036249">
    <property type="entry name" value="Thioredoxin-like_sf"/>
</dbReference>
<evidence type="ECO:0000313" key="4">
    <source>
        <dbReference type="Proteomes" id="UP000252731"/>
    </source>
</evidence>
<dbReference type="InterPro" id="IPR050963">
    <property type="entry name" value="Sirohydro_Cobaltochel/CbiX"/>
</dbReference>
<gene>
    <name evidence="3" type="ORF">DFO70_11348</name>
</gene>
<dbReference type="RefSeq" id="WP_113884844.1">
    <property type="nucleotide sequence ID" value="NZ_QNSF01000013.1"/>
</dbReference>
<keyword evidence="4" id="KW-1185">Reference proteome</keyword>
<dbReference type="Gene3D" id="3.40.50.1400">
    <property type="match status" value="2"/>
</dbReference>
<dbReference type="STRING" id="1399.VL14_04685"/>
<reference evidence="3 4" key="1">
    <citation type="submission" date="2018-06" db="EMBL/GenBank/DDBJ databases">
        <title>Freshwater and sediment microbial communities from various areas in North America, analyzing microbe dynamics in response to fracking.</title>
        <authorList>
            <person name="Lamendella R."/>
        </authorList>
    </citation>
    <scope>NUCLEOTIDE SEQUENCE [LARGE SCALE GENOMIC DNA]</scope>
    <source>
        <strain evidence="3 4">14_TX</strain>
    </source>
</reference>
<dbReference type="CDD" id="cd03414">
    <property type="entry name" value="CbiX_SirB_C"/>
    <property type="match status" value="1"/>
</dbReference>
<dbReference type="EMBL" id="QNSF01000013">
    <property type="protein sequence ID" value="RBP88724.1"/>
    <property type="molecule type" value="Genomic_DNA"/>
</dbReference>
<dbReference type="OrthoDB" id="9797895at2"/>
<evidence type="ECO:0000256" key="2">
    <source>
        <dbReference type="ARBA" id="ARBA00023239"/>
    </source>
</evidence>
<dbReference type="PANTHER" id="PTHR33542">
    <property type="entry name" value="SIROHYDROCHLORIN FERROCHELATASE, CHLOROPLASTIC"/>
    <property type="match status" value="1"/>
</dbReference>
<dbReference type="CDD" id="cd03416">
    <property type="entry name" value="CbiX_SirB_N"/>
    <property type="match status" value="1"/>
</dbReference>
<dbReference type="SUPFAM" id="SSF53800">
    <property type="entry name" value="Chelatase"/>
    <property type="match status" value="1"/>
</dbReference>
<evidence type="ECO:0000313" key="3">
    <source>
        <dbReference type="EMBL" id="RBP88724.1"/>
    </source>
</evidence>
<dbReference type="PANTHER" id="PTHR33542:SF3">
    <property type="entry name" value="SIROHYDROCHLORIN FERROCHELATASE, CHLOROPLASTIC"/>
    <property type="match status" value="1"/>
</dbReference>
<dbReference type="GO" id="GO:0046872">
    <property type="term" value="F:metal ion binding"/>
    <property type="evidence" value="ECO:0007669"/>
    <property type="project" value="UniProtKB-KW"/>
</dbReference>
<keyword evidence="2" id="KW-0456">Lyase</keyword>
<proteinExistence type="predicted"/>
<dbReference type="Gene3D" id="3.40.30.10">
    <property type="entry name" value="Glutaredoxin"/>
    <property type="match status" value="1"/>
</dbReference>
<name>A0A366JNB1_CYTFI</name>
<dbReference type="SUPFAM" id="SSF52833">
    <property type="entry name" value="Thioredoxin-like"/>
    <property type="match status" value="1"/>
</dbReference>
<dbReference type="CDD" id="cd02980">
    <property type="entry name" value="TRX_Fd_family"/>
    <property type="match status" value="1"/>
</dbReference>
<accession>A0A366JNB1</accession>
<dbReference type="GO" id="GO:0016829">
    <property type="term" value="F:lyase activity"/>
    <property type="evidence" value="ECO:0007669"/>
    <property type="project" value="UniProtKB-KW"/>
</dbReference>
<sequence>MTTWNLTQMQRHLLICNGATCMGAGAEKVTQQIRDEIRKNRLDEHIHTSRTRCNGRCKDKCVVIDYPKGTWYSVQQEETARDIVHEAVKDDSIIYSMEHGERKRNENRIKGIDKYKKGKGTMKKAVLFVGHGSRMEAGNEEVRQFVDQMRDSIDPALLVETCFLEFASPNIEDGIQLCVEKGADEIHVIPIILLHAGHSKLHIPAEIEHAKEHFPDIQFTYGQTIGVHEEVLEILKTRLAETGLDVKKRHDDTAILLIGRGGSDPYANADFYKISRLLWEKVNVSAVECAFMGVTTPTVHDGIERCIKLGAKRIIMLPYFLFTGILMERMNKMAEQFNENYPHISIDIAEYFGYHPKLRTVLLERMNQALDGTSTGMQDLENFRKYAEEHGYEHHHHHHHH</sequence>
<comment type="caution">
    <text evidence="3">The sequence shown here is derived from an EMBL/GenBank/DDBJ whole genome shotgun (WGS) entry which is preliminary data.</text>
</comment>
<protein>
    <submittedName>
        <fullName evidence="3">Sirohydrochlorin cobaltochelatase</fullName>
    </submittedName>
</protein>
<dbReference type="Pfam" id="PF01903">
    <property type="entry name" value="CbiX"/>
    <property type="match status" value="2"/>
</dbReference>
<keyword evidence="1" id="KW-0479">Metal-binding</keyword>
<dbReference type="InterPro" id="IPR002762">
    <property type="entry name" value="CbiX-like"/>
</dbReference>
<evidence type="ECO:0000256" key="1">
    <source>
        <dbReference type="ARBA" id="ARBA00022723"/>
    </source>
</evidence>